<evidence type="ECO:0000256" key="1">
    <source>
        <dbReference type="ARBA" id="ARBA00023125"/>
    </source>
</evidence>
<evidence type="ECO:0000313" key="3">
    <source>
        <dbReference type="EMBL" id="EKT60162.1"/>
    </source>
</evidence>
<gene>
    <name evidence="3" type="ORF">OO7_05024</name>
</gene>
<evidence type="ECO:0000313" key="4">
    <source>
        <dbReference type="Proteomes" id="UP000010290"/>
    </source>
</evidence>
<feature type="domain" description="HTH cro/C1-type" evidence="2">
    <location>
        <begin position="21"/>
        <end position="75"/>
    </location>
</feature>
<name>K8WRU2_9GAMM</name>
<sequence>MHNGDLLTVKQYINYAIGRQIYRIRKSRGLTGNELAKKMNISQQQISRYERGTCRIDLNVLICILHALKITLGDFFVGVSLILKEVSPETYVEYNALFYPVINSLLFNDVIQKINNIFYKNRFI</sequence>
<dbReference type="SMART" id="SM00530">
    <property type="entry name" value="HTH_XRE"/>
    <property type="match status" value="1"/>
</dbReference>
<dbReference type="RefSeq" id="WP_008914869.1">
    <property type="nucleotide sequence ID" value="NZ_CM001773.1"/>
</dbReference>
<keyword evidence="4" id="KW-1185">Reference proteome</keyword>
<accession>K8WRU2</accession>
<dbReference type="InterPro" id="IPR001387">
    <property type="entry name" value="Cro/C1-type_HTH"/>
</dbReference>
<dbReference type="PANTHER" id="PTHR46797:SF1">
    <property type="entry name" value="METHYLPHOSPHONATE SYNTHASE"/>
    <property type="match status" value="1"/>
</dbReference>
<dbReference type="AlphaFoldDB" id="K8WRU2"/>
<dbReference type="HOGENOM" id="CLU_163350_0_0_6"/>
<protein>
    <submittedName>
        <fullName evidence="3">Transcriptional regulator</fullName>
    </submittedName>
</protein>
<dbReference type="GO" id="GO:0003677">
    <property type="term" value="F:DNA binding"/>
    <property type="evidence" value="ECO:0007669"/>
    <property type="project" value="UniProtKB-KW"/>
</dbReference>
<dbReference type="Gene3D" id="1.10.260.40">
    <property type="entry name" value="lambda repressor-like DNA-binding domains"/>
    <property type="match status" value="1"/>
</dbReference>
<reference evidence="3 4" key="1">
    <citation type="journal article" date="2012" name="BMC Genomics">
        <title>Comparative genomics of bacteria in the genus Providencia isolated from wild Drosophila melanogaster.</title>
        <authorList>
            <person name="Galac M.R."/>
            <person name="Lazzaro B.P."/>
        </authorList>
    </citation>
    <scope>NUCLEOTIDE SEQUENCE [LARGE SCALE GENOMIC DNA]</scope>
    <source>
        <strain evidence="3 4">DSM 19967</strain>
    </source>
</reference>
<dbReference type="GO" id="GO:0005829">
    <property type="term" value="C:cytosol"/>
    <property type="evidence" value="ECO:0007669"/>
    <property type="project" value="TreeGrafter"/>
</dbReference>
<dbReference type="Pfam" id="PF01381">
    <property type="entry name" value="HTH_3"/>
    <property type="match status" value="1"/>
</dbReference>
<dbReference type="PROSITE" id="PS50943">
    <property type="entry name" value="HTH_CROC1"/>
    <property type="match status" value="1"/>
</dbReference>
<evidence type="ECO:0000259" key="2">
    <source>
        <dbReference type="PROSITE" id="PS50943"/>
    </source>
</evidence>
<dbReference type="PATRIC" id="fig|1141660.3.peg.1018"/>
<dbReference type="InterPro" id="IPR010982">
    <property type="entry name" value="Lambda_DNA-bd_dom_sf"/>
</dbReference>
<dbReference type="PANTHER" id="PTHR46797">
    <property type="entry name" value="HTH-TYPE TRANSCRIPTIONAL REGULATOR"/>
    <property type="match status" value="1"/>
</dbReference>
<organism evidence="3 4">
    <name type="scientific">Providencia sneebia DSM 19967</name>
    <dbReference type="NCBI Taxonomy" id="1141660"/>
    <lineage>
        <taxon>Bacteria</taxon>
        <taxon>Pseudomonadati</taxon>
        <taxon>Pseudomonadota</taxon>
        <taxon>Gammaproteobacteria</taxon>
        <taxon>Enterobacterales</taxon>
        <taxon>Morganellaceae</taxon>
        <taxon>Providencia</taxon>
    </lineage>
</organism>
<comment type="caution">
    <text evidence="3">The sequence shown here is derived from an EMBL/GenBank/DDBJ whole genome shotgun (WGS) entry which is preliminary data.</text>
</comment>
<dbReference type="SUPFAM" id="SSF47413">
    <property type="entry name" value="lambda repressor-like DNA-binding domains"/>
    <property type="match status" value="1"/>
</dbReference>
<dbReference type="Proteomes" id="UP000010290">
    <property type="component" value="Chromosome"/>
</dbReference>
<proteinExistence type="predicted"/>
<dbReference type="OrthoDB" id="6465971at2"/>
<dbReference type="InterPro" id="IPR050807">
    <property type="entry name" value="TransReg_Diox_bact_type"/>
</dbReference>
<dbReference type="EMBL" id="AKKN01000005">
    <property type="protein sequence ID" value="EKT60162.1"/>
    <property type="molecule type" value="Genomic_DNA"/>
</dbReference>
<keyword evidence="1" id="KW-0238">DNA-binding</keyword>
<dbReference type="CDD" id="cd00093">
    <property type="entry name" value="HTH_XRE"/>
    <property type="match status" value="1"/>
</dbReference>
<dbReference type="GO" id="GO:0003700">
    <property type="term" value="F:DNA-binding transcription factor activity"/>
    <property type="evidence" value="ECO:0007669"/>
    <property type="project" value="TreeGrafter"/>
</dbReference>